<evidence type="ECO:0000259" key="14">
    <source>
        <dbReference type="PROSITE" id="PS51521"/>
    </source>
</evidence>
<keyword evidence="3" id="KW-0945">Host-virus interaction</keyword>
<evidence type="ECO:0000256" key="3">
    <source>
        <dbReference type="ARBA" id="ARBA00022581"/>
    </source>
</evidence>
<accession>A0A191S3Q9</accession>
<evidence type="ECO:0000313" key="16">
    <source>
        <dbReference type="Proteomes" id="UP000202843"/>
    </source>
</evidence>
<evidence type="ECO:0000313" key="15">
    <source>
        <dbReference type="EMBL" id="ANC96513.1"/>
    </source>
</evidence>
<evidence type="ECO:0000256" key="11">
    <source>
        <dbReference type="ARBA" id="ARBA00022876"/>
    </source>
</evidence>
<proteinExistence type="predicted"/>
<evidence type="ECO:0000256" key="8">
    <source>
        <dbReference type="ARBA" id="ARBA00022801"/>
    </source>
</evidence>
<keyword evidence="8" id="KW-0378">Hydrolase</keyword>
<reference evidence="15 16" key="1">
    <citation type="journal article" date="2016" name="J. Virol.">
        <title>Complete Unique Genome Sequence, Expression Profile, and Salivary Gland Tissue Tropism of the Herpesvirus 7 Homolog in Pigtailed Macaques.</title>
        <authorList>
            <person name="Staheli J.P."/>
            <person name="Dyen M.R."/>
            <person name="Basom R."/>
            <person name="Fitzgibbon M."/>
            <person name="Barcy S."/>
        </authorList>
    </citation>
    <scope>NUCLEOTIDE SEQUENCE [LARGE SCALE GENOMIC DNA]</scope>
</reference>
<dbReference type="InterPro" id="IPR038765">
    <property type="entry name" value="Papain-like_cys_pep_sf"/>
</dbReference>
<dbReference type="GO" id="GO:0008234">
    <property type="term" value="F:cysteine-type peptidase activity"/>
    <property type="evidence" value="ECO:0007669"/>
    <property type="project" value="UniProtKB-KW"/>
</dbReference>
<evidence type="ECO:0000256" key="13">
    <source>
        <dbReference type="SAM" id="MobiDB-lite"/>
    </source>
</evidence>
<evidence type="ECO:0000256" key="6">
    <source>
        <dbReference type="ARBA" id="ARBA00022737"/>
    </source>
</evidence>
<dbReference type="GO" id="GO:0039648">
    <property type="term" value="P:symbiont-mediated perturbation of host ubiquitin-like protein modification"/>
    <property type="evidence" value="ECO:0007669"/>
    <property type="project" value="UniProtKB-KW"/>
</dbReference>
<name>A0A191S3Q9_9BETA</name>
<dbReference type="EMBL" id="KU351741">
    <property type="protein sequence ID" value="ANC96513.1"/>
    <property type="molecule type" value="Genomic_DNA"/>
</dbReference>
<keyword evidence="10" id="KW-0946">Virion</keyword>
<keyword evidence="1" id="KW-1048">Host nucleus</keyword>
<evidence type="ECO:0000256" key="2">
    <source>
        <dbReference type="ARBA" id="ARBA00022580"/>
    </source>
</evidence>
<evidence type="ECO:0000256" key="12">
    <source>
        <dbReference type="ARBA" id="ARBA00023200"/>
    </source>
</evidence>
<gene>
    <name evidence="15" type="primary">U31</name>
</gene>
<feature type="region of interest" description="Disordered" evidence="13">
    <location>
        <begin position="243"/>
        <end position="265"/>
    </location>
</feature>
<keyword evidence="5" id="KW-0645">Protease</keyword>
<dbReference type="Pfam" id="PF04843">
    <property type="entry name" value="Herpes_teg_N"/>
    <property type="match status" value="1"/>
</dbReference>
<evidence type="ECO:0000256" key="9">
    <source>
        <dbReference type="ARBA" id="ARBA00022807"/>
    </source>
</evidence>
<keyword evidence="12" id="KW-1035">Host cytoplasm</keyword>
<evidence type="ECO:0000256" key="5">
    <source>
        <dbReference type="ARBA" id="ARBA00022670"/>
    </source>
</evidence>
<sequence>MKIITGSTNQNDSKYGPRAGKQCMSNCFSFLHAVYLNGIQKVLNRDSIDVILDNGSSLDQVSTAKLLLESTEVPEFRFFTEIPKKIKSNFGKTVHELSRSFNGTLESQHIDTEIYLGLLDFLLYGKNKQPSFMIITIGVMARAVFIFDDVFYLFDSHASEKENLAAIYICEEIDDLYALLLTENIENFYYDAVFIYFVEITDFSLDEREAKILVLETYKDPDISIDINDILEMRSSISSEFVNDNNVTNKTPPKKRKQETTSLDNNSIDKKRKQSMLLKYYNTEVDLLPSFYELKSQFKNILLELTDFPIIEDNINWTIYIFDSSLQSVQPFLKPFLWNRVFHIFSQVIDSFLYTENYLMDETKKQEIIIKYFFPFKEFSNDFTEILNACQENNLDIVHIYQNYISKITTFRKFERIILTKFSVIVDKLHTEHFKNVHTWVSNLIKHMVKHPEDTNAFINNYVQKHPLNHHYICLNKTEKQSISLLLRKKRLNMLKDLEIENKALIQMQTFIENLGESPAILIDFETANKVNVENVSEKDIPKFSTDAVSIPNHNMFTAQNKKIIETLGNTKIKQLLNNMDQKLTRILQENFNNIAAGFLPVTELNNLFAYFIKIYFDVYNINMSGFIVENELIASIEQMYDNLQYIRFGLTHFSMKNLSPYTISIRKMFLDFFTTQTQIIDKAKEIIENLEHTTQEPNKSEIQKKMLKAQLEQLNAMEIDTNITEKTKSLTEQILLSEQELQSIQDFILQLSIYNIPSIAFIKGLKLHIILEKKMELLTILEDKVQYILHLFLKDLLNEIAVHDNVLTTMLFLIEQFPSDKKKNLLEVSSFFRHIIKKFLNLKTLQDGENLLRFLSINEEQLQKLLQQPFAKDMDKLLSKINLFYQQKVIEYQEDVWSDMANKIVLTSPSDLTKFLASAPTERIIQKHKNALDQKLSEHMEQQAKLNMETYKKQMTYLKTNLESHLNELLLLLKDKQFASIQISVLNASENIIKTLQDENIIFQFTHALLPVLLNIEKELKKHSSEIIENILVKKPIPTDHVFFEKTYNPLRTVLQTLKKTSFATIDIQSKIDYIDDFLYFIKKFKHETDKNKLARSIYSEDFKLYEDLLNELKKDATNIKDSLTKLFKLSEQKIDLTRTISSKEIFLNIEKLSLHKYKDAVFQENAFKSSLENEIKNYEKKISDLVKHFNSHLKAKLEHKHIVNLSFQNKWKNFIANAKITFPQEININTQALIEDPIKSLTEILTKAYNDFPYIISEKVLRWLIMFIQELNRFCLTIITEFGEEIISFNYKHLRALEYDVNTKHIEIENKVICNETIENSNNIDKITVLIKQLNPNRIAGGKDKFQFHMNKILKAETDEQQTRLKEQLKKQYFELLDNVANFRFSFDFAQQQTLISNLKENFKSLKTDNVFERFPNVDDSFSSSINPTNFIKALEALNHFVTAAQSYFQNFLTSQTDYFQQICFLPIELTATKSVPKADVHLRLKISTEQKVFFQVSSVFNTQLVVDVKSVPIQFYNVFENIIFKFFALNYKNIQTPGLKINLVSTKFKLLTVVKSILDVVQLFWKDIINFDLHHYFKNPEEFTLQNLFPIINLKIFVYIIVKAWTIIPDSTQHAFELPLDKFTLLIIASNPEFLYGAQKNPIDLTINSLAPLLDKQKYFSIFSIAENPPKQSIDEMKIICLDIKKWEKISLEKYTFKKTSFTQLCNGKEKLLIYLMSALVLPQNFLNYIWLQYKPKKYTQHSFQHFLHDLCFEYTHQNKVTTSLLNPQELNTMKHGEKILSKITLETQEKHFLKTFLKEQYLFDYLLFSYLTATEMTFSLYVDIIEKNFILNIRHLENVLNNDDFKTVLQVRNFNLNYVLLQSWTQNVLEQSIFQTQLNKLIENIKHPESNLQKIPLVLFNQNNEFVSSYLPPEHKNTTKMSFRIKNIFPISVEEYSSEGLVSFKQYPKSTKFLFDTPPSKTQKKQTVEPFESLHIRSLTDPTIQRTPVKGLVLKENEITVLPESNVMEKESQEKMSAFIETFNTLTHTKNELSNFSTKFEETISKIKSMYL</sequence>
<dbReference type="PROSITE" id="PS51521">
    <property type="entry name" value="HTUSP"/>
    <property type="match status" value="1"/>
</dbReference>
<dbReference type="RefSeq" id="YP_009253935.1">
    <property type="nucleotide sequence ID" value="NC_030200.1"/>
</dbReference>
<keyword evidence="11" id="KW-1127">Modulation of host ubiquitin pathway by viral deubiquitinase</keyword>
<keyword evidence="4" id="KW-1130">Modulation of host ubiquitin pathway by virus</keyword>
<evidence type="ECO:0000256" key="1">
    <source>
        <dbReference type="ARBA" id="ARBA00022562"/>
    </source>
</evidence>
<evidence type="ECO:0000256" key="4">
    <source>
        <dbReference type="ARBA" id="ARBA00022662"/>
    </source>
</evidence>
<keyword evidence="6" id="KW-0677">Repeat</keyword>
<dbReference type="GO" id="GO:0006508">
    <property type="term" value="P:proteolysis"/>
    <property type="evidence" value="ECO:0007669"/>
    <property type="project" value="UniProtKB-KW"/>
</dbReference>
<dbReference type="GeneID" id="27912042"/>
<dbReference type="Proteomes" id="UP000202843">
    <property type="component" value="Segment"/>
</dbReference>
<dbReference type="GO" id="GO:0044423">
    <property type="term" value="C:virion component"/>
    <property type="evidence" value="ECO:0007669"/>
    <property type="project" value="UniProtKB-KW"/>
</dbReference>
<keyword evidence="2" id="KW-0920">Virion tegument</keyword>
<dbReference type="SUPFAM" id="SSF54001">
    <property type="entry name" value="Cysteine proteinases"/>
    <property type="match status" value="1"/>
</dbReference>
<keyword evidence="16" id="KW-1185">Reference proteome</keyword>
<feature type="domain" description="Peptidase C76" evidence="14">
    <location>
        <begin position="3"/>
        <end position="220"/>
    </location>
</feature>
<protein>
    <submittedName>
        <fullName evidence="15">Large tegument protein</fullName>
    </submittedName>
</protein>
<dbReference type="KEGG" id="vg:27912042"/>
<organism evidence="15 16">
    <name type="scientific">macacine betaherpesvirus 9</name>
    <dbReference type="NCBI Taxonomy" id="2560568"/>
    <lineage>
        <taxon>Viruses</taxon>
        <taxon>Duplodnaviria</taxon>
        <taxon>Heunggongvirae</taxon>
        <taxon>Peploviricota</taxon>
        <taxon>Herviviricetes</taxon>
        <taxon>Herpesvirales</taxon>
        <taxon>Orthoherpesviridae</taxon>
        <taxon>Betaherpesvirinae</taxon>
        <taxon>Roseolovirus</taxon>
        <taxon>Roseolovirus macacinebeta9</taxon>
    </lineage>
</organism>
<dbReference type="InterPro" id="IPR006928">
    <property type="entry name" value="Herpes_teg_USP"/>
</dbReference>
<evidence type="ECO:0000256" key="7">
    <source>
        <dbReference type="ARBA" id="ARBA00022786"/>
    </source>
</evidence>
<keyword evidence="9" id="KW-0788">Thiol protease</keyword>
<evidence type="ECO:0000256" key="10">
    <source>
        <dbReference type="ARBA" id="ARBA00022844"/>
    </source>
</evidence>
<dbReference type="Gene3D" id="3.90.70.120">
    <property type="match status" value="1"/>
</dbReference>
<keyword evidence="7" id="KW-0833">Ubl conjugation pathway</keyword>